<protein>
    <submittedName>
        <fullName evidence="1">Uncharacterized protein</fullName>
    </submittedName>
</protein>
<keyword evidence="2" id="KW-1185">Reference proteome</keyword>
<dbReference type="AlphaFoldDB" id="A0AAE0SQG4"/>
<dbReference type="EMBL" id="JAEAOA010001917">
    <property type="protein sequence ID" value="KAK3595946.1"/>
    <property type="molecule type" value="Genomic_DNA"/>
</dbReference>
<reference evidence="1" key="1">
    <citation type="journal article" date="2021" name="Genome Biol. Evol.">
        <title>A High-Quality Reference Genome for a Parasitic Bivalve with Doubly Uniparental Inheritance (Bivalvia: Unionida).</title>
        <authorList>
            <person name="Smith C.H."/>
        </authorList>
    </citation>
    <scope>NUCLEOTIDE SEQUENCE</scope>
    <source>
        <strain evidence="1">CHS0354</strain>
    </source>
</reference>
<sequence>MSFIISWRVTDWAKGVLNVFVTGIYMRTQSCEEMYASCRGRKDKNCSEPEIRGLEVFLCVLPCITASMMGTAESEATEIVAVDAQANDEGIPAKDS</sequence>
<evidence type="ECO:0000313" key="1">
    <source>
        <dbReference type="EMBL" id="KAK3595946.1"/>
    </source>
</evidence>
<evidence type="ECO:0000313" key="2">
    <source>
        <dbReference type="Proteomes" id="UP001195483"/>
    </source>
</evidence>
<reference evidence="1" key="3">
    <citation type="submission" date="2023-05" db="EMBL/GenBank/DDBJ databases">
        <authorList>
            <person name="Smith C.H."/>
        </authorList>
    </citation>
    <scope>NUCLEOTIDE SEQUENCE</scope>
    <source>
        <strain evidence="1">CHS0354</strain>
        <tissue evidence="1">Mantle</tissue>
    </source>
</reference>
<accession>A0AAE0SQG4</accession>
<proteinExistence type="predicted"/>
<comment type="caution">
    <text evidence="1">The sequence shown here is derived from an EMBL/GenBank/DDBJ whole genome shotgun (WGS) entry which is preliminary data.</text>
</comment>
<gene>
    <name evidence="1" type="ORF">CHS0354_032457</name>
</gene>
<organism evidence="1 2">
    <name type="scientific">Potamilus streckersoni</name>
    <dbReference type="NCBI Taxonomy" id="2493646"/>
    <lineage>
        <taxon>Eukaryota</taxon>
        <taxon>Metazoa</taxon>
        <taxon>Spiralia</taxon>
        <taxon>Lophotrochozoa</taxon>
        <taxon>Mollusca</taxon>
        <taxon>Bivalvia</taxon>
        <taxon>Autobranchia</taxon>
        <taxon>Heteroconchia</taxon>
        <taxon>Palaeoheterodonta</taxon>
        <taxon>Unionida</taxon>
        <taxon>Unionoidea</taxon>
        <taxon>Unionidae</taxon>
        <taxon>Ambleminae</taxon>
        <taxon>Lampsilini</taxon>
        <taxon>Potamilus</taxon>
    </lineage>
</organism>
<reference evidence="1" key="2">
    <citation type="journal article" date="2021" name="Genome Biol. Evol.">
        <title>Developing a high-quality reference genome for a parasitic bivalve with doubly uniparental inheritance (Bivalvia: Unionida).</title>
        <authorList>
            <person name="Smith C.H."/>
        </authorList>
    </citation>
    <scope>NUCLEOTIDE SEQUENCE</scope>
    <source>
        <strain evidence="1">CHS0354</strain>
        <tissue evidence="1">Mantle</tissue>
    </source>
</reference>
<dbReference type="Proteomes" id="UP001195483">
    <property type="component" value="Unassembled WGS sequence"/>
</dbReference>
<name>A0AAE0SQG4_9BIVA</name>